<dbReference type="AlphaFoldDB" id="A0AAG5DNU7"/>
<organism evidence="2 3">
    <name type="scientific">Anopheles atroparvus</name>
    <name type="common">European mosquito</name>
    <dbReference type="NCBI Taxonomy" id="41427"/>
    <lineage>
        <taxon>Eukaryota</taxon>
        <taxon>Metazoa</taxon>
        <taxon>Ecdysozoa</taxon>
        <taxon>Arthropoda</taxon>
        <taxon>Hexapoda</taxon>
        <taxon>Insecta</taxon>
        <taxon>Pterygota</taxon>
        <taxon>Neoptera</taxon>
        <taxon>Endopterygota</taxon>
        <taxon>Diptera</taxon>
        <taxon>Nematocera</taxon>
        <taxon>Culicoidea</taxon>
        <taxon>Culicidae</taxon>
        <taxon>Anophelinae</taxon>
        <taxon>Anopheles</taxon>
    </lineage>
</organism>
<reference evidence="2" key="1">
    <citation type="submission" date="2024-04" db="UniProtKB">
        <authorList>
            <consortium name="EnsemblMetazoa"/>
        </authorList>
    </citation>
    <scope>IDENTIFICATION</scope>
    <source>
        <strain evidence="2">EBRO</strain>
    </source>
</reference>
<protein>
    <submittedName>
        <fullName evidence="2">Uncharacterized protein</fullName>
    </submittedName>
</protein>
<evidence type="ECO:0000313" key="2">
    <source>
        <dbReference type="EnsemblMetazoa" id="ENSAATROPP012680"/>
    </source>
</evidence>
<accession>A0AAG5DNU7</accession>
<dbReference type="Proteomes" id="UP000075880">
    <property type="component" value="Unassembled WGS sequence"/>
</dbReference>
<name>A0AAG5DNU7_ANOAO</name>
<feature type="compositionally biased region" description="Low complexity" evidence="1">
    <location>
        <begin position="24"/>
        <end position="35"/>
    </location>
</feature>
<evidence type="ECO:0000313" key="3">
    <source>
        <dbReference type="Proteomes" id="UP000075880"/>
    </source>
</evidence>
<proteinExistence type="predicted"/>
<feature type="region of interest" description="Disordered" evidence="1">
    <location>
        <begin position="83"/>
        <end position="106"/>
    </location>
</feature>
<keyword evidence="3" id="KW-1185">Reference proteome</keyword>
<evidence type="ECO:0000256" key="1">
    <source>
        <dbReference type="SAM" id="MobiDB-lite"/>
    </source>
</evidence>
<dbReference type="EnsemblMetazoa" id="ENSAATROPT013920">
    <property type="protein sequence ID" value="ENSAATROPP012680"/>
    <property type="gene ID" value="ENSAATROPG011298"/>
</dbReference>
<sequence length="106" mass="11628">MTCRSHRSRLHISHRPCFVPSPAPRESSPAPLRSLPFRHLPSRTPDPARTFCTTCGPTVHSSGRRHYLLLRSCDPARRTFSPAAAGCPSGRSGRRRTRCAGTSPAP</sequence>
<feature type="region of interest" description="Disordered" evidence="1">
    <location>
        <begin position="14"/>
        <end position="46"/>
    </location>
</feature>